<comment type="caution">
    <text evidence="1">The sequence shown here is derived from an EMBL/GenBank/DDBJ whole genome shotgun (WGS) entry which is preliminary data.</text>
</comment>
<keyword evidence="2" id="KW-1185">Reference proteome</keyword>
<name>A0AAV4MMT7_CAEEX</name>
<evidence type="ECO:0000313" key="1">
    <source>
        <dbReference type="EMBL" id="GIX73215.1"/>
    </source>
</evidence>
<protein>
    <submittedName>
        <fullName evidence="1">NACHT and WD repeat domain-containing protein 2</fullName>
    </submittedName>
</protein>
<proteinExistence type="predicted"/>
<accession>A0AAV4MMT7</accession>
<dbReference type="Proteomes" id="UP001054945">
    <property type="component" value="Unassembled WGS sequence"/>
</dbReference>
<organism evidence="1 2">
    <name type="scientific">Caerostris extrusa</name>
    <name type="common">Bark spider</name>
    <name type="synonym">Caerostris bankana</name>
    <dbReference type="NCBI Taxonomy" id="172846"/>
    <lineage>
        <taxon>Eukaryota</taxon>
        <taxon>Metazoa</taxon>
        <taxon>Ecdysozoa</taxon>
        <taxon>Arthropoda</taxon>
        <taxon>Chelicerata</taxon>
        <taxon>Arachnida</taxon>
        <taxon>Araneae</taxon>
        <taxon>Araneomorphae</taxon>
        <taxon>Entelegynae</taxon>
        <taxon>Araneoidea</taxon>
        <taxon>Araneidae</taxon>
        <taxon>Caerostris</taxon>
    </lineage>
</organism>
<dbReference type="AlphaFoldDB" id="A0AAV4MMT7"/>
<sequence>MDRNKRTLHQFLQDEIKFIVTDDPQEAKRVLWMQRRFTHKPATGSGDKGISSNRKIDQSKIQLEDYLPDTQKACVLCQMA</sequence>
<reference evidence="1 2" key="1">
    <citation type="submission" date="2021-06" db="EMBL/GenBank/DDBJ databases">
        <title>Caerostris extrusa draft genome.</title>
        <authorList>
            <person name="Kono N."/>
            <person name="Arakawa K."/>
        </authorList>
    </citation>
    <scope>NUCLEOTIDE SEQUENCE [LARGE SCALE GENOMIC DNA]</scope>
</reference>
<dbReference type="EMBL" id="BPLR01019928">
    <property type="protein sequence ID" value="GIX73215.1"/>
    <property type="molecule type" value="Genomic_DNA"/>
</dbReference>
<evidence type="ECO:0000313" key="2">
    <source>
        <dbReference type="Proteomes" id="UP001054945"/>
    </source>
</evidence>
<gene>
    <name evidence="1" type="primary">NWD2_5</name>
    <name evidence="1" type="ORF">CEXT_368931</name>
</gene>